<dbReference type="GO" id="GO:0007165">
    <property type="term" value="P:signal transduction"/>
    <property type="evidence" value="ECO:0007669"/>
    <property type="project" value="TreeGrafter"/>
</dbReference>
<dbReference type="GO" id="GO:0005524">
    <property type="term" value="F:ATP binding"/>
    <property type="evidence" value="ECO:0007669"/>
    <property type="project" value="InterPro"/>
</dbReference>
<dbReference type="AlphaFoldDB" id="A0A015KAI7"/>
<dbReference type="Gene3D" id="1.10.510.10">
    <property type="entry name" value="Transferase(Phosphotransferase) domain 1"/>
    <property type="match status" value="1"/>
</dbReference>
<keyword evidence="3" id="KW-1185">Reference proteome</keyword>
<proteinExistence type="predicted"/>
<protein>
    <submittedName>
        <fullName evidence="2">Cdc15p</fullName>
    </submittedName>
</protein>
<name>A0A015KAI7_RHIIW</name>
<dbReference type="HOGENOM" id="CLU_000288_7_34_1"/>
<accession>A0A015KAI7</accession>
<evidence type="ECO:0000259" key="1">
    <source>
        <dbReference type="PROSITE" id="PS50011"/>
    </source>
</evidence>
<dbReference type="PANTHER" id="PTHR23257">
    <property type="entry name" value="SERINE-THREONINE PROTEIN KINASE"/>
    <property type="match status" value="1"/>
</dbReference>
<feature type="domain" description="Protein kinase" evidence="1">
    <location>
        <begin position="137"/>
        <end position="428"/>
    </location>
</feature>
<organism evidence="2 3">
    <name type="scientific">Rhizophagus irregularis (strain DAOM 197198w)</name>
    <name type="common">Glomus intraradices</name>
    <dbReference type="NCBI Taxonomy" id="1432141"/>
    <lineage>
        <taxon>Eukaryota</taxon>
        <taxon>Fungi</taxon>
        <taxon>Fungi incertae sedis</taxon>
        <taxon>Mucoromycota</taxon>
        <taxon>Glomeromycotina</taxon>
        <taxon>Glomeromycetes</taxon>
        <taxon>Glomerales</taxon>
        <taxon>Glomeraceae</taxon>
        <taxon>Rhizophagus</taxon>
    </lineage>
</organism>
<evidence type="ECO:0000313" key="2">
    <source>
        <dbReference type="EMBL" id="EXX56491.1"/>
    </source>
</evidence>
<dbReference type="PROSITE" id="PS50011">
    <property type="entry name" value="PROTEIN_KINASE_DOM"/>
    <property type="match status" value="1"/>
</dbReference>
<dbReference type="InterPro" id="IPR050167">
    <property type="entry name" value="Ser_Thr_protein_kinase"/>
</dbReference>
<dbReference type="SUPFAM" id="SSF56112">
    <property type="entry name" value="Protein kinase-like (PK-like)"/>
    <property type="match status" value="1"/>
</dbReference>
<dbReference type="Pfam" id="PF07714">
    <property type="entry name" value="PK_Tyr_Ser-Thr"/>
    <property type="match status" value="1"/>
</dbReference>
<gene>
    <name evidence="2" type="ORF">RirG_215740</name>
</gene>
<dbReference type="PANTHER" id="PTHR23257:SF963">
    <property type="entry name" value="AT08303P"/>
    <property type="match status" value="1"/>
</dbReference>
<dbReference type="EMBL" id="JEMT01027694">
    <property type="protein sequence ID" value="EXX56491.1"/>
    <property type="molecule type" value="Genomic_DNA"/>
</dbReference>
<dbReference type="OMA" id="LEANHMD"/>
<dbReference type="GO" id="GO:0004672">
    <property type="term" value="F:protein kinase activity"/>
    <property type="evidence" value="ECO:0007669"/>
    <property type="project" value="InterPro"/>
</dbReference>
<reference evidence="2 3" key="1">
    <citation type="submission" date="2014-02" db="EMBL/GenBank/DDBJ databases">
        <title>Single nucleus genome sequencing reveals high similarity among nuclei of an endomycorrhizal fungus.</title>
        <authorList>
            <person name="Lin K."/>
            <person name="Geurts R."/>
            <person name="Zhang Z."/>
            <person name="Limpens E."/>
            <person name="Saunders D.G."/>
            <person name="Mu D."/>
            <person name="Pang E."/>
            <person name="Cao H."/>
            <person name="Cha H."/>
            <person name="Lin T."/>
            <person name="Zhou Q."/>
            <person name="Shang Y."/>
            <person name="Li Y."/>
            <person name="Ivanov S."/>
            <person name="Sharma T."/>
            <person name="Velzen R.V."/>
            <person name="Ruijter N.D."/>
            <person name="Aanen D.K."/>
            <person name="Win J."/>
            <person name="Kamoun S."/>
            <person name="Bisseling T."/>
            <person name="Huang S."/>
        </authorList>
    </citation>
    <scope>NUCLEOTIDE SEQUENCE [LARGE SCALE GENOMIC DNA]</scope>
    <source>
        <strain evidence="3">DAOM197198w</strain>
    </source>
</reference>
<sequence length="460" mass="53476">MDKIKHVFEQIKNFSHHRLTKEQKSLVDKEKLSDDIFEQIKDFKYWYLTKEQELLIDKLITDKELKEHYKKNGLCKNCKQPNNTSYSYCQPCNSKRFQQNFKNWTSGNHEVDEFIQKAQLEANHMDQIVEWIEYDKFEDVEYLAKGGFGTTFKAVWKDGCIDNWYYHYNQWKRISKTKVALKCLHNSQDITTDFLKEVESNIIACSLSSGHVVRCFGITKDPKTNNFIMVMSLKVGSLRQYLNNNFISLNWKKKLYSLTAIILGLKDIHDKGLIHHDFHCGNILNDFDGSAYITDLGLCQPANVKSSQNSNKKIYGVLPYVAPEVLRGKEYTQASDIYGFGIIAYEICTGFPPYYDIAHDDFLAIKIYPLKRPRADELRKLLKNLRFTDKDSAINKQFKETDEINKKSSFPTPSSSTSTLSYMTHPQAVYISKLLDFKNLPEPKNADNDDLEYSGNFNSK</sequence>
<dbReference type="InterPro" id="IPR001245">
    <property type="entry name" value="Ser-Thr/Tyr_kinase_cat_dom"/>
</dbReference>
<dbReference type="InterPro" id="IPR011009">
    <property type="entry name" value="Kinase-like_dom_sf"/>
</dbReference>
<comment type="caution">
    <text evidence="2">The sequence shown here is derived from an EMBL/GenBank/DDBJ whole genome shotgun (WGS) entry which is preliminary data.</text>
</comment>
<dbReference type="GO" id="GO:0005737">
    <property type="term" value="C:cytoplasm"/>
    <property type="evidence" value="ECO:0007669"/>
    <property type="project" value="TreeGrafter"/>
</dbReference>
<evidence type="ECO:0000313" key="3">
    <source>
        <dbReference type="Proteomes" id="UP000022910"/>
    </source>
</evidence>
<dbReference type="Proteomes" id="UP000022910">
    <property type="component" value="Unassembled WGS sequence"/>
</dbReference>
<dbReference type="InterPro" id="IPR000719">
    <property type="entry name" value="Prot_kinase_dom"/>
</dbReference>